<evidence type="ECO:0000313" key="1">
    <source>
        <dbReference type="EMBL" id="TJZ44549.1"/>
    </source>
</evidence>
<accession>A0A4U0MUA0</accession>
<gene>
    <name evidence="1" type="ORF">FCH28_29895</name>
</gene>
<dbReference type="InterPro" id="IPR027405">
    <property type="entry name" value="YidB-like"/>
</dbReference>
<keyword evidence="2" id="KW-1185">Reference proteome</keyword>
<dbReference type="InterPro" id="IPR045372">
    <property type="entry name" value="YidB"/>
</dbReference>
<sequence length="134" mass="13762">MTDSDLGNLLGDLLGGSHSRSAGSLLASLLRTIGSDGGGNPLSGLLQQLHDGGLGEKSESWVGTGQNQPISGVELAQALPYQTLEHVAHQADISPEHAADQLAQAIPNVVDKLTPQGEVPQLSLEDLLGQQNAG</sequence>
<dbReference type="AlphaFoldDB" id="A0A4U0MUA0"/>
<dbReference type="SUPFAM" id="SSF140804">
    <property type="entry name" value="YidB-like"/>
    <property type="match status" value="1"/>
</dbReference>
<dbReference type="Gene3D" id="1.10.10.690">
    <property type="entry name" value="YidB-like"/>
    <property type="match status" value="1"/>
</dbReference>
<dbReference type="RefSeq" id="WP_136743308.1">
    <property type="nucleotide sequence ID" value="NZ_SUMB01000012.1"/>
</dbReference>
<dbReference type="Pfam" id="PF20159">
    <property type="entry name" value="YidB"/>
    <property type="match status" value="1"/>
</dbReference>
<comment type="caution">
    <text evidence="1">The sequence shown here is derived from an EMBL/GenBank/DDBJ whole genome shotgun (WGS) entry which is preliminary data.</text>
</comment>
<name>A0A4U0MUA0_9ACTN</name>
<dbReference type="OrthoDB" id="9795283at2"/>
<organism evidence="1 2">
    <name type="scientific">Streptomyces piniterrae</name>
    <dbReference type="NCBI Taxonomy" id="2571125"/>
    <lineage>
        <taxon>Bacteria</taxon>
        <taxon>Bacillati</taxon>
        <taxon>Actinomycetota</taxon>
        <taxon>Actinomycetes</taxon>
        <taxon>Kitasatosporales</taxon>
        <taxon>Streptomycetaceae</taxon>
        <taxon>Streptomyces</taxon>
    </lineage>
</organism>
<dbReference type="Proteomes" id="UP000308697">
    <property type="component" value="Unassembled WGS sequence"/>
</dbReference>
<dbReference type="EMBL" id="SUMB01000012">
    <property type="protein sequence ID" value="TJZ44549.1"/>
    <property type="molecule type" value="Genomic_DNA"/>
</dbReference>
<evidence type="ECO:0000313" key="2">
    <source>
        <dbReference type="Proteomes" id="UP000308697"/>
    </source>
</evidence>
<protein>
    <submittedName>
        <fullName evidence="1">DUF937 domain-containing protein</fullName>
    </submittedName>
</protein>
<reference evidence="1 2" key="1">
    <citation type="submission" date="2019-04" db="EMBL/GenBank/DDBJ databases">
        <title>Streptomyces piniterrae sp. nov., a heliquinomycin-producing actinomycete isolated from rhizosphere soil of Pinus yunnanensis.</title>
        <authorList>
            <person name="Zhuang X."/>
            <person name="Zhao J."/>
        </authorList>
    </citation>
    <scope>NUCLEOTIDE SEQUENCE [LARGE SCALE GENOMIC DNA]</scope>
    <source>
        <strain evidence="2">jys28</strain>
    </source>
</reference>
<proteinExistence type="predicted"/>